<dbReference type="OrthoDB" id="9804020at2"/>
<dbReference type="InterPro" id="IPR036388">
    <property type="entry name" value="WH-like_DNA-bd_sf"/>
</dbReference>
<dbReference type="SUPFAM" id="SSF53383">
    <property type="entry name" value="PLP-dependent transferases"/>
    <property type="match status" value="1"/>
</dbReference>
<dbReference type="Gene3D" id="1.10.10.10">
    <property type="entry name" value="Winged helix-like DNA-binding domain superfamily/Winged helix DNA-binding domain"/>
    <property type="match status" value="1"/>
</dbReference>
<gene>
    <name evidence="7" type="ORF">ADINL_1525</name>
</gene>
<evidence type="ECO:0000313" key="7">
    <source>
        <dbReference type="EMBL" id="KDE39888.1"/>
    </source>
</evidence>
<keyword evidence="4" id="KW-0238">DNA-binding</keyword>
<dbReference type="PATRIC" id="fig|267850.7.peg.1503"/>
<dbReference type="PANTHER" id="PTHR46577:SF1">
    <property type="entry name" value="HTH-TYPE TRANSCRIPTIONAL REGULATORY PROTEIN GABR"/>
    <property type="match status" value="1"/>
</dbReference>
<evidence type="ECO:0000256" key="3">
    <source>
        <dbReference type="ARBA" id="ARBA00023015"/>
    </source>
</evidence>
<dbReference type="InterPro" id="IPR004839">
    <property type="entry name" value="Aminotransferase_I/II_large"/>
</dbReference>
<keyword evidence="8" id="KW-1185">Reference proteome</keyword>
<dbReference type="PROSITE" id="PS50949">
    <property type="entry name" value="HTH_GNTR"/>
    <property type="match status" value="1"/>
</dbReference>
<evidence type="ECO:0000256" key="4">
    <source>
        <dbReference type="ARBA" id="ARBA00023125"/>
    </source>
</evidence>
<dbReference type="InterPro" id="IPR036390">
    <property type="entry name" value="WH_DNA-bd_sf"/>
</dbReference>
<evidence type="ECO:0000256" key="2">
    <source>
        <dbReference type="ARBA" id="ARBA00022898"/>
    </source>
</evidence>
<evidence type="ECO:0000256" key="5">
    <source>
        <dbReference type="ARBA" id="ARBA00023163"/>
    </source>
</evidence>
<evidence type="ECO:0000259" key="6">
    <source>
        <dbReference type="PROSITE" id="PS50949"/>
    </source>
</evidence>
<proteinExistence type="inferred from homology"/>
<dbReference type="RefSeq" id="WP_036545942.1">
    <property type="nucleotide sequence ID" value="NZ_JMSZ01000021.1"/>
</dbReference>
<dbReference type="Gene3D" id="3.40.640.10">
    <property type="entry name" value="Type I PLP-dependent aspartate aminotransferase-like (Major domain)"/>
    <property type="match status" value="1"/>
</dbReference>
<accession>A0A063Y0P6</accession>
<dbReference type="GO" id="GO:0004069">
    <property type="term" value="F:L-aspartate:2-oxoglutarate aminotransferase activity"/>
    <property type="evidence" value="ECO:0007669"/>
    <property type="project" value="UniProtKB-EC"/>
</dbReference>
<dbReference type="SMART" id="SM00345">
    <property type="entry name" value="HTH_GNTR"/>
    <property type="match status" value="1"/>
</dbReference>
<organism evidence="7 8">
    <name type="scientific">Nitrincola lacisaponensis</name>
    <dbReference type="NCBI Taxonomy" id="267850"/>
    <lineage>
        <taxon>Bacteria</taxon>
        <taxon>Pseudomonadati</taxon>
        <taxon>Pseudomonadota</taxon>
        <taxon>Gammaproteobacteria</taxon>
        <taxon>Oceanospirillales</taxon>
        <taxon>Oceanospirillaceae</taxon>
        <taxon>Nitrincola</taxon>
    </lineage>
</organism>
<keyword evidence="2" id="KW-0663">Pyridoxal phosphate</keyword>
<comment type="caution">
    <text evidence="7">The sequence shown here is derived from an EMBL/GenBank/DDBJ whole genome shotgun (WGS) entry which is preliminary data.</text>
</comment>
<dbReference type="Pfam" id="PF00392">
    <property type="entry name" value="GntR"/>
    <property type="match status" value="1"/>
</dbReference>
<dbReference type="InterPro" id="IPR015424">
    <property type="entry name" value="PyrdxlP-dep_Trfase"/>
</dbReference>
<comment type="similarity">
    <text evidence="1">In the C-terminal section; belongs to the class-I pyridoxal-phosphate-dependent aminotransferase family.</text>
</comment>
<dbReference type="Pfam" id="PF00155">
    <property type="entry name" value="Aminotran_1_2"/>
    <property type="match status" value="1"/>
</dbReference>
<dbReference type="STRING" id="267850.ADINL_1525"/>
<protein>
    <submittedName>
        <fullName evidence="7">Transcriptional regulator, GntR family domain</fullName>
        <ecNumber evidence="7">2.6.1.1</ecNumber>
    </submittedName>
</protein>
<dbReference type="InterPro" id="IPR015422">
    <property type="entry name" value="PyrdxlP-dep_Trfase_small"/>
</dbReference>
<dbReference type="InterPro" id="IPR015421">
    <property type="entry name" value="PyrdxlP-dep_Trfase_major"/>
</dbReference>
<dbReference type="GO" id="GO:0003700">
    <property type="term" value="F:DNA-binding transcription factor activity"/>
    <property type="evidence" value="ECO:0007669"/>
    <property type="project" value="InterPro"/>
</dbReference>
<keyword evidence="7" id="KW-0032">Aminotransferase</keyword>
<dbReference type="GO" id="GO:0030170">
    <property type="term" value="F:pyridoxal phosphate binding"/>
    <property type="evidence" value="ECO:0007669"/>
    <property type="project" value="InterPro"/>
</dbReference>
<reference evidence="7 8" key="1">
    <citation type="journal article" date="2005" name="Int. J. Syst. Evol. Microbiol.">
        <title>Nitrincola lacisaponensis gen. nov., sp. nov., a novel alkaliphilic bacterium isolated from an alkaline, saline lake.</title>
        <authorList>
            <person name="Dimitriu P.A."/>
            <person name="Shukla S.K."/>
            <person name="Conradt J."/>
            <person name="Marquez M.C."/>
            <person name="Ventosa A."/>
            <person name="Maglia A."/>
            <person name="Peyton B.M."/>
            <person name="Pinkart H.C."/>
            <person name="Mormile M.R."/>
        </authorList>
    </citation>
    <scope>NUCLEOTIDE SEQUENCE [LARGE SCALE GENOMIC DNA]</scope>
    <source>
        <strain evidence="7 8">4CA</strain>
    </source>
</reference>
<dbReference type="InterPro" id="IPR051446">
    <property type="entry name" value="HTH_trans_reg/aminotransferase"/>
</dbReference>
<dbReference type="GO" id="GO:0003677">
    <property type="term" value="F:DNA binding"/>
    <property type="evidence" value="ECO:0007669"/>
    <property type="project" value="UniProtKB-KW"/>
</dbReference>
<dbReference type="CDD" id="cd07377">
    <property type="entry name" value="WHTH_GntR"/>
    <property type="match status" value="1"/>
</dbReference>
<feature type="domain" description="HTH gntR-type" evidence="6">
    <location>
        <begin position="1"/>
        <end position="68"/>
    </location>
</feature>
<sequence>MRYQGIAEKIIDDISHKKLAQGSRMPSLRKLAQQFDVSMTTAINTYHHLEELGWIIAKPQSGFYVSQPLLSSQTPALPQFRSQPKSLAFRESEIDYLTGLQQPGPLGISQLGPSMMPIESLQRSMKRGLKRLDQQLCSYPDRQGDPALRKALAQHFSNQGFPFKDEELVITGGCINAVRMALETVSGPGDTIAVNSPCFSGLLELLAELDRQVIEIPSTDEGVDLDQFEHLLQATTIKAGLFSTSHMNPQGISMSAQQKQRLAELANQYQTPVIEDDIYIELGQGKTLPLPAKHWDKGGFLLWCSSVSKTLSAGLRLGWCLPGRFLNAYLHRHAVSHFGISTPVQAGLTDFISTGQYQSHLNKVRLTLQQNLRDYRAFLMQTLPPDTAISSPTGGMVLWLQIPGLNSKHLWKRAVQQQLDLRIGPAFTTLDLYQSYVRLNAGWPLDEAIQSRLEHFSALVDQSLALDQPVP</sequence>
<keyword evidence="7" id="KW-0808">Transferase</keyword>
<dbReference type="Gene3D" id="3.90.1150.10">
    <property type="entry name" value="Aspartate Aminotransferase, domain 1"/>
    <property type="match status" value="1"/>
</dbReference>
<dbReference type="PANTHER" id="PTHR46577">
    <property type="entry name" value="HTH-TYPE TRANSCRIPTIONAL REGULATORY PROTEIN GABR"/>
    <property type="match status" value="1"/>
</dbReference>
<evidence type="ECO:0000256" key="1">
    <source>
        <dbReference type="ARBA" id="ARBA00005384"/>
    </source>
</evidence>
<keyword evidence="3" id="KW-0805">Transcription regulation</keyword>
<dbReference type="AlphaFoldDB" id="A0A063Y0P6"/>
<dbReference type="CDD" id="cd00609">
    <property type="entry name" value="AAT_like"/>
    <property type="match status" value="1"/>
</dbReference>
<name>A0A063Y0P6_9GAMM</name>
<dbReference type="Proteomes" id="UP000027318">
    <property type="component" value="Unassembled WGS sequence"/>
</dbReference>
<dbReference type="SUPFAM" id="SSF46785">
    <property type="entry name" value="Winged helix' DNA-binding domain"/>
    <property type="match status" value="1"/>
</dbReference>
<dbReference type="EMBL" id="JMSZ01000021">
    <property type="protein sequence ID" value="KDE39888.1"/>
    <property type="molecule type" value="Genomic_DNA"/>
</dbReference>
<keyword evidence="5" id="KW-0804">Transcription</keyword>
<evidence type="ECO:0000313" key="8">
    <source>
        <dbReference type="Proteomes" id="UP000027318"/>
    </source>
</evidence>
<dbReference type="EC" id="2.6.1.1" evidence="7"/>
<dbReference type="InterPro" id="IPR000524">
    <property type="entry name" value="Tscrpt_reg_HTH_GntR"/>
</dbReference>